<proteinExistence type="predicted"/>
<dbReference type="InterPro" id="IPR051051">
    <property type="entry name" value="E3_ubiq-ligase_TRIM/RNF"/>
</dbReference>
<feature type="domain" description="B30.2/SPRY" evidence="4">
    <location>
        <begin position="15"/>
        <end position="210"/>
    </location>
</feature>
<dbReference type="SUPFAM" id="SSF49899">
    <property type="entry name" value="Concanavalin A-like lectins/glucanases"/>
    <property type="match status" value="1"/>
</dbReference>
<keyword evidence="1" id="KW-0479">Metal-binding</keyword>
<dbReference type="Ensembl" id="ENSPMGT00000012519.1">
    <property type="protein sequence ID" value="ENSPMGP00000011735.1"/>
    <property type="gene ID" value="ENSPMGG00000009706.1"/>
</dbReference>
<dbReference type="GO" id="GO:0005737">
    <property type="term" value="C:cytoplasm"/>
    <property type="evidence" value="ECO:0007669"/>
    <property type="project" value="UniProtKB-ARBA"/>
</dbReference>
<dbReference type="PRINTS" id="PR01407">
    <property type="entry name" value="BUTYPHLNCDUF"/>
</dbReference>
<dbReference type="Pfam" id="PF13765">
    <property type="entry name" value="PRY"/>
    <property type="match status" value="1"/>
</dbReference>
<evidence type="ECO:0000256" key="1">
    <source>
        <dbReference type="ARBA" id="ARBA00022723"/>
    </source>
</evidence>
<keyword evidence="3" id="KW-0862">Zinc</keyword>
<dbReference type="SMART" id="SM00589">
    <property type="entry name" value="PRY"/>
    <property type="match status" value="1"/>
</dbReference>
<dbReference type="PROSITE" id="PS50188">
    <property type="entry name" value="B302_SPRY"/>
    <property type="match status" value="1"/>
</dbReference>
<evidence type="ECO:0000256" key="2">
    <source>
        <dbReference type="ARBA" id="ARBA00022771"/>
    </source>
</evidence>
<evidence type="ECO:0000313" key="5">
    <source>
        <dbReference type="Ensembl" id="ENSPMGP00000011735.1"/>
    </source>
</evidence>
<evidence type="ECO:0000256" key="3">
    <source>
        <dbReference type="ARBA" id="ARBA00022833"/>
    </source>
</evidence>
<dbReference type="PANTHER" id="PTHR25465">
    <property type="entry name" value="B-BOX DOMAIN CONTAINING"/>
    <property type="match status" value="1"/>
</dbReference>
<accession>A0A3B4A4T0</accession>
<protein>
    <recommendedName>
        <fullName evidence="4">B30.2/SPRY domain-containing protein</fullName>
    </recommendedName>
</protein>
<organism evidence="5 6">
    <name type="scientific">Periophthalmus magnuspinnatus</name>
    <dbReference type="NCBI Taxonomy" id="409849"/>
    <lineage>
        <taxon>Eukaryota</taxon>
        <taxon>Metazoa</taxon>
        <taxon>Chordata</taxon>
        <taxon>Craniata</taxon>
        <taxon>Vertebrata</taxon>
        <taxon>Euteleostomi</taxon>
        <taxon>Actinopterygii</taxon>
        <taxon>Neopterygii</taxon>
        <taxon>Teleostei</taxon>
        <taxon>Neoteleostei</taxon>
        <taxon>Acanthomorphata</taxon>
        <taxon>Gobiaria</taxon>
        <taxon>Gobiiformes</taxon>
        <taxon>Gobioidei</taxon>
        <taxon>Gobiidae</taxon>
        <taxon>Oxudercinae</taxon>
        <taxon>Periophthalmus</taxon>
    </lineage>
</organism>
<dbReference type="AlphaFoldDB" id="A0A3B4A4T0"/>
<keyword evidence="2" id="KW-0863">Zinc-finger</keyword>
<dbReference type="Proteomes" id="UP000261520">
    <property type="component" value="Unplaced"/>
</dbReference>
<dbReference type="STRING" id="409849.ENSPMGP00000011735"/>
<dbReference type="Gene3D" id="2.60.120.920">
    <property type="match status" value="1"/>
</dbReference>
<dbReference type="InterPro" id="IPR003879">
    <property type="entry name" value="Butyrophylin_SPRY"/>
</dbReference>
<dbReference type="InterPro" id="IPR006574">
    <property type="entry name" value="PRY"/>
</dbReference>
<evidence type="ECO:0000313" key="6">
    <source>
        <dbReference type="Proteomes" id="UP000261520"/>
    </source>
</evidence>
<dbReference type="InterPro" id="IPR043136">
    <property type="entry name" value="B30.2/SPRY_sf"/>
</dbReference>
<dbReference type="PANTHER" id="PTHR25465:SF5">
    <property type="entry name" value="E3 UBIQUITIN_ISG15 LIGASE TRIM25-RELATED"/>
    <property type="match status" value="1"/>
</dbReference>
<dbReference type="InterPro" id="IPR013320">
    <property type="entry name" value="ConA-like_dom_sf"/>
</dbReference>
<dbReference type="GO" id="GO:0008270">
    <property type="term" value="F:zinc ion binding"/>
    <property type="evidence" value="ECO:0007669"/>
    <property type="project" value="UniProtKB-KW"/>
</dbReference>
<dbReference type="InterPro" id="IPR001870">
    <property type="entry name" value="B30.2/SPRY"/>
</dbReference>
<reference evidence="5" key="1">
    <citation type="submission" date="2025-08" db="UniProtKB">
        <authorList>
            <consortium name="Ensembl"/>
        </authorList>
    </citation>
    <scope>IDENTIFICATION</scope>
</reference>
<dbReference type="InterPro" id="IPR003877">
    <property type="entry name" value="SPRY_dom"/>
</dbReference>
<name>A0A3B4A4T0_9GOBI</name>
<dbReference type="Pfam" id="PF00622">
    <property type="entry name" value="SPRY"/>
    <property type="match status" value="1"/>
</dbReference>
<keyword evidence="6" id="KW-1185">Reference proteome</keyword>
<reference evidence="5" key="2">
    <citation type="submission" date="2025-09" db="UniProtKB">
        <authorList>
            <consortium name="Ensembl"/>
        </authorList>
    </citation>
    <scope>IDENTIFICATION</scope>
</reference>
<evidence type="ECO:0000259" key="4">
    <source>
        <dbReference type="PROSITE" id="PS50188"/>
    </source>
</evidence>
<sequence length="210" mass="24214">MCPQCVTAQCDCYYSPEPIQPDFNSREEFFQYWHEITLDDNTAYKDLVLSQGNTRVKNIGQSQGHQDSLDCPDRFSFFWQVLSIDSLAGQSYFELEWSGPWIYIAMAYQSIQRHGNNKDCGFGGNKESWALFCRQNSYNFWHDGKSMQVMGPVESKIGVYLDYEAGVLTFYSVQDENMTALHRVQTRFAQPLHVGLWMAVEASAVFCKLK</sequence>